<comment type="caution">
    <text evidence="1">The sequence shown here is derived from an EMBL/GenBank/DDBJ whole genome shotgun (WGS) entry which is preliminary data.</text>
</comment>
<name>A0ABD1X0N2_9LAMI</name>
<protein>
    <submittedName>
        <fullName evidence="1">Uncharacterized protein</fullName>
    </submittedName>
</protein>
<evidence type="ECO:0000313" key="2">
    <source>
        <dbReference type="Proteomes" id="UP001604277"/>
    </source>
</evidence>
<proteinExistence type="predicted"/>
<keyword evidence="2" id="KW-1185">Reference proteome</keyword>
<accession>A0ABD1X0N2</accession>
<gene>
    <name evidence="1" type="ORF">Fot_00262</name>
</gene>
<sequence>MSSAEPKKIRRVKSAAEWEIKSEAQFSMPVAQVDLHIAFRILHLEEESYDVITVSRLFKTTLDDCMKYIVVDKVLYISEFGVIAKWISHFTLSFEIMNQDRKTLTGKAIGFVDEACVSTRVQLLVLKRGIDKSNIFALLNCKNVSDKDKEENFYNLWRNSSP</sequence>
<evidence type="ECO:0000313" key="1">
    <source>
        <dbReference type="EMBL" id="KAL2555523.1"/>
    </source>
</evidence>
<organism evidence="1 2">
    <name type="scientific">Forsythia ovata</name>
    <dbReference type="NCBI Taxonomy" id="205694"/>
    <lineage>
        <taxon>Eukaryota</taxon>
        <taxon>Viridiplantae</taxon>
        <taxon>Streptophyta</taxon>
        <taxon>Embryophyta</taxon>
        <taxon>Tracheophyta</taxon>
        <taxon>Spermatophyta</taxon>
        <taxon>Magnoliopsida</taxon>
        <taxon>eudicotyledons</taxon>
        <taxon>Gunneridae</taxon>
        <taxon>Pentapetalae</taxon>
        <taxon>asterids</taxon>
        <taxon>lamiids</taxon>
        <taxon>Lamiales</taxon>
        <taxon>Oleaceae</taxon>
        <taxon>Forsythieae</taxon>
        <taxon>Forsythia</taxon>
    </lineage>
</organism>
<dbReference type="AlphaFoldDB" id="A0ABD1X0N2"/>
<reference evidence="2" key="1">
    <citation type="submission" date="2024-07" db="EMBL/GenBank/DDBJ databases">
        <title>Two chromosome-level genome assemblies of Korean endemic species Abeliophyllum distichum and Forsythia ovata (Oleaceae).</title>
        <authorList>
            <person name="Jang H."/>
        </authorList>
    </citation>
    <scope>NUCLEOTIDE SEQUENCE [LARGE SCALE GENOMIC DNA]</scope>
</reference>
<dbReference type="EMBL" id="JBFOLJ010000001">
    <property type="protein sequence ID" value="KAL2555523.1"/>
    <property type="molecule type" value="Genomic_DNA"/>
</dbReference>
<dbReference type="Proteomes" id="UP001604277">
    <property type="component" value="Unassembled WGS sequence"/>
</dbReference>